<evidence type="ECO:0000313" key="9">
    <source>
        <dbReference type="Proteomes" id="UP000621856"/>
    </source>
</evidence>
<dbReference type="GO" id="GO:0007059">
    <property type="term" value="P:chromosome segregation"/>
    <property type="evidence" value="ECO:0007669"/>
    <property type="project" value="UniProtKB-KW"/>
</dbReference>
<dbReference type="InterPro" id="IPR036086">
    <property type="entry name" value="ParB/Sulfiredoxin_sf"/>
</dbReference>
<dbReference type="SMART" id="SM00470">
    <property type="entry name" value="ParB"/>
    <property type="match status" value="1"/>
</dbReference>
<dbReference type="GO" id="GO:0045881">
    <property type="term" value="P:positive regulation of sporulation resulting in formation of a cellular spore"/>
    <property type="evidence" value="ECO:0007669"/>
    <property type="project" value="TreeGrafter"/>
</dbReference>
<dbReference type="Pfam" id="PF23552">
    <property type="entry name" value="ParB_C"/>
    <property type="match status" value="1"/>
</dbReference>
<dbReference type="Proteomes" id="UP000621856">
    <property type="component" value="Unassembled WGS sequence"/>
</dbReference>
<dbReference type="FunFam" id="1.10.10.2830:FF:000001">
    <property type="entry name" value="Chromosome partitioning protein ParB"/>
    <property type="match status" value="1"/>
</dbReference>
<dbReference type="GO" id="GO:0003677">
    <property type="term" value="F:DNA binding"/>
    <property type="evidence" value="ECO:0007669"/>
    <property type="project" value="UniProtKB-KW"/>
</dbReference>
<dbReference type="SUPFAM" id="SSF110849">
    <property type="entry name" value="ParB/Sulfiredoxin"/>
    <property type="match status" value="1"/>
</dbReference>
<dbReference type="InterPro" id="IPR003115">
    <property type="entry name" value="ParB_N"/>
</dbReference>
<evidence type="ECO:0000256" key="2">
    <source>
        <dbReference type="ARBA" id="ARBA00022829"/>
    </source>
</evidence>
<protein>
    <submittedName>
        <fullName evidence="7">Chromosome partitioning protein ParB</fullName>
    </submittedName>
    <submittedName>
        <fullName evidence="8">ParB/RepB/Spo0J family partition protein</fullName>
    </submittedName>
</protein>
<evidence type="ECO:0000259" key="6">
    <source>
        <dbReference type="SMART" id="SM00470"/>
    </source>
</evidence>
<evidence type="ECO:0000313" key="10">
    <source>
        <dbReference type="Proteomes" id="UP000818603"/>
    </source>
</evidence>
<dbReference type="NCBIfam" id="TIGR00180">
    <property type="entry name" value="parB_part"/>
    <property type="match status" value="1"/>
</dbReference>
<dbReference type="Gene3D" id="1.10.10.2830">
    <property type="match status" value="1"/>
</dbReference>
<keyword evidence="10" id="KW-1185">Reference proteome</keyword>
<gene>
    <name evidence="8" type="ORF">FF098_009420</name>
    <name evidence="7" type="ORF">GCM10011355_18970</name>
</gene>
<dbReference type="PANTHER" id="PTHR33375:SF1">
    <property type="entry name" value="CHROMOSOME-PARTITIONING PROTEIN PARB-RELATED"/>
    <property type="match status" value="1"/>
</dbReference>
<accession>A0A8J3ER67</accession>
<dbReference type="GO" id="GO:0005694">
    <property type="term" value="C:chromosome"/>
    <property type="evidence" value="ECO:0007669"/>
    <property type="project" value="TreeGrafter"/>
</dbReference>
<dbReference type="InterPro" id="IPR004437">
    <property type="entry name" value="ParB/RepB/Spo0J"/>
</dbReference>
<comment type="caution">
    <text evidence="7">The sequence shown here is derived from an EMBL/GenBank/DDBJ whole genome shotgun (WGS) entry which is preliminary data.</text>
</comment>
<comment type="function">
    <text evidence="4">Involved in chromosome partition. Localize to both poles of the predivisional cell following completion of DNA replication. Binds to the DNA origin of replication.</text>
</comment>
<feature type="compositionally biased region" description="Basic and acidic residues" evidence="5">
    <location>
        <begin position="221"/>
        <end position="235"/>
    </location>
</feature>
<evidence type="ECO:0000256" key="4">
    <source>
        <dbReference type="ARBA" id="ARBA00025472"/>
    </source>
</evidence>
<dbReference type="EMBL" id="BMGZ01000002">
    <property type="protein sequence ID" value="GGH97526.1"/>
    <property type="molecule type" value="Genomic_DNA"/>
</dbReference>
<evidence type="ECO:0000256" key="1">
    <source>
        <dbReference type="ARBA" id="ARBA00006295"/>
    </source>
</evidence>
<proteinExistence type="inferred from homology"/>
<sequence>MAKKGLGRGLGMLLGEDDDVDEAIAKSAADIAKLPIEFIIPDPEQPRKHFADDAIAELASSIRTKGLLQPILVRPRGNKGDEYLIVAGERRWRAAQKAQLHEVPVIIRELDDEQAAEIALIENVQRVDLNPMEEAEAYQRLAEKHERGQAEIAEAVGKSRSHIANMMRLTGLPKKVKAQVREGHLSMGHARAILSAEYPEQIASLVLERGLSVRQTEALVREARDGETKTAEKKPKASSPAEKNADTRALERDIAEALGMEVSIDHRGKKGGTLSIAYGNLDQLDEICRRLMELPK</sequence>
<reference evidence="7" key="1">
    <citation type="journal article" date="2014" name="Int. J. Syst. Evol. Microbiol.">
        <title>Complete genome sequence of Corynebacterium casei LMG S-19264T (=DSM 44701T), isolated from a smear-ripened cheese.</title>
        <authorList>
            <consortium name="US DOE Joint Genome Institute (JGI-PGF)"/>
            <person name="Walter F."/>
            <person name="Albersmeier A."/>
            <person name="Kalinowski J."/>
            <person name="Ruckert C."/>
        </authorList>
    </citation>
    <scope>NUCLEOTIDE SEQUENCE</scope>
    <source>
        <strain evidence="7">CGMCC 1.14984</strain>
    </source>
</reference>
<organism evidence="7 9">
    <name type="scientific">Aquisalinus luteolus</name>
    <dbReference type="NCBI Taxonomy" id="1566827"/>
    <lineage>
        <taxon>Bacteria</taxon>
        <taxon>Pseudomonadati</taxon>
        <taxon>Pseudomonadota</taxon>
        <taxon>Alphaproteobacteria</taxon>
        <taxon>Parvularculales</taxon>
        <taxon>Parvularculaceae</taxon>
        <taxon>Aquisalinus</taxon>
    </lineage>
</organism>
<dbReference type="PANTHER" id="PTHR33375">
    <property type="entry name" value="CHROMOSOME-PARTITIONING PROTEIN PARB-RELATED"/>
    <property type="match status" value="1"/>
</dbReference>
<dbReference type="RefSeq" id="WP_155139859.1">
    <property type="nucleotide sequence ID" value="NZ_BMGZ01000002.1"/>
</dbReference>
<dbReference type="AlphaFoldDB" id="A0A8J3ER67"/>
<keyword evidence="3" id="KW-0238">DNA-binding</keyword>
<name>A0A8J3ER67_9PROT</name>
<evidence type="ECO:0000313" key="7">
    <source>
        <dbReference type="EMBL" id="GGH97526.1"/>
    </source>
</evidence>
<dbReference type="FunFam" id="3.90.1530.30:FF:000001">
    <property type="entry name" value="Chromosome partitioning protein ParB"/>
    <property type="match status" value="1"/>
</dbReference>
<comment type="similarity">
    <text evidence="1">Belongs to the ParB family.</text>
</comment>
<feature type="domain" description="ParB-like N-terminal" evidence="6">
    <location>
        <begin position="32"/>
        <end position="124"/>
    </location>
</feature>
<dbReference type="CDD" id="cd16393">
    <property type="entry name" value="SPO0J_N"/>
    <property type="match status" value="1"/>
</dbReference>
<evidence type="ECO:0000256" key="3">
    <source>
        <dbReference type="ARBA" id="ARBA00023125"/>
    </source>
</evidence>
<reference evidence="8 10" key="2">
    <citation type="submission" date="2020-02" db="EMBL/GenBank/DDBJ databases">
        <title>Genome sequence of Parvularcula flava strain NH6-79.</title>
        <authorList>
            <person name="Abdul Karim M.H."/>
            <person name="Lam M.Q."/>
            <person name="Chen S.J."/>
            <person name="Yahya A."/>
            <person name="Shahir S."/>
            <person name="Shamsir M.S."/>
            <person name="Chong C.S."/>
        </authorList>
    </citation>
    <scope>NUCLEOTIDE SEQUENCE [LARGE SCALE GENOMIC DNA]</scope>
    <source>
        <strain evidence="8 10">NH6-79</strain>
    </source>
</reference>
<dbReference type="Pfam" id="PF02195">
    <property type="entry name" value="ParB_N"/>
    <property type="match status" value="1"/>
</dbReference>
<evidence type="ECO:0000256" key="5">
    <source>
        <dbReference type="SAM" id="MobiDB-lite"/>
    </source>
</evidence>
<dbReference type="Proteomes" id="UP000818603">
    <property type="component" value="Unassembled WGS sequence"/>
</dbReference>
<dbReference type="Gene3D" id="3.90.1530.30">
    <property type="match status" value="1"/>
</dbReference>
<dbReference type="EMBL" id="VCJR02000002">
    <property type="protein sequence ID" value="NHK28121.1"/>
    <property type="molecule type" value="Genomic_DNA"/>
</dbReference>
<dbReference type="Pfam" id="PF17762">
    <property type="entry name" value="HTH_ParB"/>
    <property type="match status" value="1"/>
</dbReference>
<dbReference type="InterPro" id="IPR041468">
    <property type="entry name" value="HTH_ParB/Spo0J"/>
</dbReference>
<evidence type="ECO:0000313" key="8">
    <source>
        <dbReference type="EMBL" id="NHK28121.1"/>
    </source>
</evidence>
<dbReference type="InterPro" id="IPR057240">
    <property type="entry name" value="ParB_dimer_C"/>
</dbReference>
<keyword evidence="2" id="KW-0159">Chromosome partition</keyword>
<dbReference type="InterPro" id="IPR050336">
    <property type="entry name" value="Chromosome_partition/occlusion"/>
</dbReference>
<feature type="region of interest" description="Disordered" evidence="5">
    <location>
        <begin position="221"/>
        <end position="248"/>
    </location>
</feature>
<reference evidence="7" key="3">
    <citation type="submission" date="2020-09" db="EMBL/GenBank/DDBJ databases">
        <authorList>
            <person name="Sun Q."/>
            <person name="Zhou Y."/>
        </authorList>
    </citation>
    <scope>NUCLEOTIDE SEQUENCE</scope>
    <source>
        <strain evidence="7">CGMCC 1.14984</strain>
    </source>
</reference>